<dbReference type="AlphaFoldDB" id="A0A179G194"/>
<dbReference type="Pfam" id="PF01593">
    <property type="entry name" value="Amino_oxidase"/>
    <property type="match status" value="1"/>
</dbReference>
<accession>A0A179G194</accession>
<dbReference type="InterPro" id="IPR002937">
    <property type="entry name" value="Amino_oxidase"/>
</dbReference>
<proteinExistence type="predicted"/>
<dbReference type="GO" id="GO:0001716">
    <property type="term" value="F:L-amino-acid oxidase activity"/>
    <property type="evidence" value="ECO:0007669"/>
    <property type="project" value="TreeGrafter"/>
</dbReference>
<dbReference type="PANTHER" id="PTHR10742">
    <property type="entry name" value="FLAVIN MONOAMINE OXIDASE"/>
    <property type="match status" value="1"/>
</dbReference>
<feature type="compositionally biased region" description="Low complexity" evidence="1">
    <location>
        <begin position="163"/>
        <end position="176"/>
    </location>
</feature>
<dbReference type="GO" id="GO:0009063">
    <property type="term" value="P:amino acid catabolic process"/>
    <property type="evidence" value="ECO:0007669"/>
    <property type="project" value="TreeGrafter"/>
</dbReference>
<protein>
    <submittedName>
        <fullName evidence="3">L-amino-acid oxidase</fullName>
    </submittedName>
</protein>
<name>A0A179G194_PURLI</name>
<dbReference type="Proteomes" id="UP000078240">
    <property type="component" value="Unassembled WGS sequence"/>
</dbReference>
<dbReference type="Gene3D" id="1.20.1440.240">
    <property type="match status" value="1"/>
</dbReference>
<gene>
    <name evidence="3" type="ORF">VFPBJ_10445</name>
</gene>
<feature type="region of interest" description="Disordered" evidence="1">
    <location>
        <begin position="155"/>
        <end position="177"/>
    </location>
</feature>
<dbReference type="InterPro" id="IPR036188">
    <property type="entry name" value="FAD/NAD-bd_sf"/>
</dbReference>
<dbReference type="SUPFAM" id="SSF54373">
    <property type="entry name" value="FAD-linked reductases, C-terminal domain"/>
    <property type="match status" value="1"/>
</dbReference>
<comment type="caution">
    <text evidence="3">The sequence shown here is derived from an EMBL/GenBank/DDBJ whole genome shotgun (WGS) entry which is preliminary data.</text>
</comment>
<reference evidence="3 4" key="1">
    <citation type="submission" date="2016-01" db="EMBL/GenBank/DDBJ databases">
        <title>Biosynthesis of antibiotic leucinostatins and their inhibition on Phytophthora in bio-control Purpureocillium lilacinum.</title>
        <authorList>
            <person name="Wang G."/>
            <person name="Liu Z."/>
            <person name="Lin R."/>
            <person name="Li E."/>
            <person name="Mao Z."/>
            <person name="Ling J."/>
            <person name="Yin W."/>
            <person name="Xie B."/>
        </authorList>
    </citation>
    <scope>NUCLEOTIDE SEQUENCE [LARGE SCALE GENOMIC DNA]</scope>
    <source>
        <strain evidence="3">PLBJ-1</strain>
    </source>
</reference>
<evidence type="ECO:0000313" key="3">
    <source>
        <dbReference type="EMBL" id="OAQ71666.1"/>
    </source>
</evidence>
<evidence type="ECO:0000259" key="2">
    <source>
        <dbReference type="Pfam" id="PF01593"/>
    </source>
</evidence>
<dbReference type="EMBL" id="LSBH01000010">
    <property type="protein sequence ID" value="OAQ71666.1"/>
    <property type="molecule type" value="Genomic_DNA"/>
</dbReference>
<dbReference type="InterPro" id="IPR050281">
    <property type="entry name" value="Flavin_monoamine_oxidase"/>
</dbReference>
<sequence length="563" mass="62218">MPNVKTPPIAMNASNGIDVYGPWFDGVAALESLNLTSTAVDSAKRTKVAIVGAGMAGLMTYLVLDQAGLTNVSIIEDSSRVGGRVHTQYMSGGPFDHSYQELGAMRLPTAVVLSNVTYNISEHRLVFDLIEEMNRLNNDERHRIDLIPFLNTPPSERVHGNDVRTTTTQTPPVDVPHSASELEDLLRSALPGDDFLKQMASNIFQAHSDWIKHGLAGLPGDRWSQFAFAVNHLGASLRDASELTSGPDSMSYWAPLCAKIVLSPETQYQTIDGGMSRLPQAFLPHVGPSITFNSKVERIAWNESAQKLTLQWRRSHAKRFDQGEYDYAIVAAPFSVVDRWRLPDLPRTMRHAINTLHFDSVCRVALEYKTRFWEHLDRPIYGTCSTVPAIPGISKMCYPSYNINGSGPAAVLASSSIQRPWGVDWSGVPEAEHVQYVLEAMIEIHGEVARDQYTGKYVRKCWGLDEFAGAAYATPTVGSVELYLPQYFRTHKHMIFVGEHTSFTNAWIVSALESGIRGAVQLLLELGLVDEAKDAVNKWMARWISAAAAGPVHPPHVPVDDGQ</sequence>
<feature type="domain" description="Amine oxidase" evidence="2">
    <location>
        <begin position="55"/>
        <end position="523"/>
    </location>
</feature>
<dbReference type="Gene3D" id="3.90.660.10">
    <property type="match status" value="1"/>
</dbReference>
<dbReference type="Gene3D" id="3.50.50.60">
    <property type="entry name" value="FAD/NAD(P)-binding domain"/>
    <property type="match status" value="1"/>
</dbReference>
<organism evidence="3 4">
    <name type="scientific">Purpureocillium lilacinum</name>
    <name type="common">Paecilomyces lilacinus</name>
    <dbReference type="NCBI Taxonomy" id="33203"/>
    <lineage>
        <taxon>Eukaryota</taxon>
        <taxon>Fungi</taxon>
        <taxon>Dikarya</taxon>
        <taxon>Ascomycota</taxon>
        <taxon>Pezizomycotina</taxon>
        <taxon>Sordariomycetes</taxon>
        <taxon>Hypocreomycetidae</taxon>
        <taxon>Hypocreales</taxon>
        <taxon>Ophiocordycipitaceae</taxon>
        <taxon>Purpureocillium</taxon>
    </lineage>
</organism>
<evidence type="ECO:0000313" key="4">
    <source>
        <dbReference type="Proteomes" id="UP000078240"/>
    </source>
</evidence>
<dbReference type="SUPFAM" id="SSF51905">
    <property type="entry name" value="FAD/NAD(P)-binding domain"/>
    <property type="match status" value="1"/>
</dbReference>
<dbReference type="PANTHER" id="PTHR10742:SF382">
    <property type="entry name" value="AMINE OXIDASE DOMAIN-CONTAINING PROTEIN"/>
    <property type="match status" value="1"/>
</dbReference>
<evidence type="ECO:0000256" key="1">
    <source>
        <dbReference type="SAM" id="MobiDB-lite"/>
    </source>
</evidence>